<proteinExistence type="predicted"/>
<dbReference type="GO" id="GO:0042602">
    <property type="term" value="F:riboflavin reductase (NADPH) activity"/>
    <property type="evidence" value="ECO:0007669"/>
    <property type="project" value="TreeGrafter"/>
</dbReference>
<evidence type="ECO:0000313" key="3">
    <source>
        <dbReference type="EMBL" id="TQL73874.1"/>
    </source>
</evidence>
<organism evidence="3 4">
    <name type="scientific">Enteractinococcus coprophilus</name>
    <dbReference type="NCBI Taxonomy" id="1027633"/>
    <lineage>
        <taxon>Bacteria</taxon>
        <taxon>Bacillati</taxon>
        <taxon>Actinomycetota</taxon>
        <taxon>Actinomycetes</taxon>
        <taxon>Micrococcales</taxon>
        <taxon>Micrococcaceae</taxon>
    </lineage>
</organism>
<dbReference type="InterPro" id="IPR050268">
    <property type="entry name" value="NADH-dep_flavin_reductase"/>
</dbReference>
<dbReference type="PANTHER" id="PTHR30466:SF1">
    <property type="entry name" value="FMN REDUCTASE (NADH) RUTF"/>
    <property type="match status" value="1"/>
</dbReference>
<sequence>MQETIETQIAQAWTAAWNDGNYDPLRDLLAPDFVRESKGSEKSVDADGFIQQIHEMRQALPDSTTTIERVLTHGDEIGLFWTTDGTFTQPLGNVPPTGRQVTTSGATLSTIKDGKIVYEQATWNMTALLADLGLPSLASAFEEIAPDREAGTEARELLKEFNKQFVTGVTVITAHDEDGKPRGLAANAYCSVSLDPPLILVCVMKSSSTYPSLFRSDHIGINILSTQQRATLDVFASKSKDKFANVDWRPGPHGTPLLEGSAASIEVEVKERFQALTHTIFIGRVQHAEALDNDPILYKGGKFFDSDGLTAL</sequence>
<dbReference type="InterPro" id="IPR009959">
    <property type="entry name" value="Cyclase_SnoaL-like"/>
</dbReference>
<comment type="caution">
    <text evidence="3">The sequence shown here is derived from an EMBL/GenBank/DDBJ whole genome shotgun (WGS) entry which is preliminary data.</text>
</comment>
<keyword evidence="1" id="KW-0560">Oxidoreductase</keyword>
<evidence type="ECO:0000259" key="2">
    <source>
        <dbReference type="SMART" id="SM00903"/>
    </source>
</evidence>
<dbReference type="GO" id="GO:0010181">
    <property type="term" value="F:FMN binding"/>
    <property type="evidence" value="ECO:0007669"/>
    <property type="project" value="InterPro"/>
</dbReference>
<dbReference type="EMBL" id="VFOU01000001">
    <property type="protein sequence ID" value="TQL73874.1"/>
    <property type="molecule type" value="Genomic_DNA"/>
</dbReference>
<dbReference type="Pfam" id="PF07366">
    <property type="entry name" value="SnoaL"/>
    <property type="match status" value="1"/>
</dbReference>
<name>A0A543AMR2_9MICC</name>
<dbReference type="Pfam" id="PF01613">
    <property type="entry name" value="Flavin_Reduct"/>
    <property type="match status" value="1"/>
</dbReference>
<protein>
    <submittedName>
        <fullName evidence="3">Steroid delta-isomerase-like uncharacterized protein</fullName>
    </submittedName>
</protein>
<dbReference type="OrthoDB" id="9792858at2"/>
<evidence type="ECO:0000313" key="4">
    <source>
        <dbReference type="Proteomes" id="UP000319746"/>
    </source>
</evidence>
<keyword evidence="4" id="KW-1185">Reference proteome</keyword>
<dbReference type="InterPro" id="IPR032710">
    <property type="entry name" value="NTF2-like_dom_sf"/>
</dbReference>
<dbReference type="SMART" id="SM00903">
    <property type="entry name" value="Flavin_Reduct"/>
    <property type="match status" value="1"/>
</dbReference>
<dbReference type="GO" id="GO:0030638">
    <property type="term" value="P:polyketide metabolic process"/>
    <property type="evidence" value="ECO:0007669"/>
    <property type="project" value="InterPro"/>
</dbReference>
<feature type="domain" description="Flavin reductase like" evidence="2">
    <location>
        <begin position="165"/>
        <end position="305"/>
    </location>
</feature>
<dbReference type="Gene3D" id="3.10.450.50">
    <property type="match status" value="1"/>
</dbReference>
<dbReference type="SUPFAM" id="SSF54427">
    <property type="entry name" value="NTF2-like"/>
    <property type="match status" value="1"/>
</dbReference>
<dbReference type="AlphaFoldDB" id="A0A543AMR2"/>
<dbReference type="InterPro" id="IPR002563">
    <property type="entry name" value="Flavin_Rdtase-like_dom"/>
</dbReference>
<reference evidence="3 4" key="1">
    <citation type="submission" date="2019-06" db="EMBL/GenBank/DDBJ databases">
        <title>Sequencing the genomes of 1000 actinobacteria strains.</title>
        <authorList>
            <person name="Klenk H.-P."/>
        </authorList>
    </citation>
    <scope>NUCLEOTIDE SEQUENCE [LARGE SCALE GENOMIC DNA]</scope>
    <source>
        <strain evidence="3 4">DSM 24083</strain>
    </source>
</reference>
<dbReference type="InterPro" id="IPR012349">
    <property type="entry name" value="Split_barrel_FMN-bd"/>
</dbReference>
<accession>A0A543AMR2</accession>
<dbReference type="SUPFAM" id="SSF50475">
    <property type="entry name" value="FMN-binding split barrel"/>
    <property type="match status" value="1"/>
</dbReference>
<dbReference type="GO" id="GO:0016853">
    <property type="term" value="F:isomerase activity"/>
    <property type="evidence" value="ECO:0007669"/>
    <property type="project" value="UniProtKB-KW"/>
</dbReference>
<dbReference type="Gene3D" id="2.30.110.10">
    <property type="entry name" value="Electron Transport, Fmn-binding Protein, Chain A"/>
    <property type="match status" value="1"/>
</dbReference>
<evidence type="ECO:0000256" key="1">
    <source>
        <dbReference type="ARBA" id="ARBA00023002"/>
    </source>
</evidence>
<gene>
    <name evidence="3" type="ORF">FB556_0323</name>
</gene>
<dbReference type="PANTHER" id="PTHR30466">
    <property type="entry name" value="FLAVIN REDUCTASE"/>
    <property type="match status" value="1"/>
</dbReference>
<dbReference type="Proteomes" id="UP000319746">
    <property type="component" value="Unassembled WGS sequence"/>
</dbReference>
<dbReference type="RefSeq" id="WP_141864127.1">
    <property type="nucleotide sequence ID" value="NZ_BAABAN010000017.1"/>
</dbReference>
<keyword evidence="3" id="KW-0413">Isomerase</keyword>